<proteinExistence type="inferred from homology"/>
<keyword evidence="4 5" id="KW-0720">Serine protease</keyword>
<feature type="domain" description="Peptidase S8/S53" evidence="7">
    <location>
        <begin position="131"/>
        <end position="361"/>
    </location>
</feature>
<evidence type="ECO:0000313" key="10">
    <source>
        <dbReference type="Proteomes" id="UP000663841"/>
    </source>
</evidence>
<dbReference type="Gene3D" id="3.40.50.200">
    <property type="entry name" value="Peptidase S8/S53 domain"/>
    <property type="match status" value="1"/>
</dbReference>
<feature type="signal peptide" evidence="6">
    <location>
        <begin position="1"/>
        <end position="18"/>
    </location>
</feature>
<feature type="active site" description="Charge relay system" evidence="5">
    <location>
        <position position="140"/>
    </location>
</feature>
<accession>A0A8H3CEW1</accession>
<organism evidence="9 10">
    <name type="scientific">Rhizoctonia solani</name>
    <dbReference type="NCBI Taxonomy" id="456999"/>
    <lineage>
        <taxon>Eukaryota</taxon>
        <taxon>Fungi</taxon>
        <taxon>Dikarya</taxon>
        <taxon>Basidiomycota</taxon>
        <taxon>Agaricomycotina</taxon>
        <taxon>Agaricomycetes</taxon>
        <taxon>Cantharellales</taxon>
        <taxon>Ceratobasidiaceae</taxon>
        <taxon>Rhizoctonia</taxon>
    </lineage>
</organism>
<comment type="similarity">
    <text evidence="1 5">Belongs to the peptidase S8 family.</text>
</comment>
<dbReference type="InterPro" id="IPR000209">
    <property type="entry name" value="Peptidase_S8/S53_dom"/>
</dbReference>
<evidence type="ECO:0000256" key="4">
    <source>
        <dbReference type="ARBA" id="ARBA00022825"/>
    </source>
</evidence>
<dbReference type="GO" id="GO:0004252">
    <property type="term" value="F:serine-type endopeptidase activity"/>
    <property type="evidence" value="ECO:0007669"/>
    <property type="project" value="UniProtKB-UniRule"/>
</dbReference>
<dbReference type="PROSITE" id="PS51892">
    <property type="entry name" value="SUBTILASE"/>
    <property type="match status" value="1"/>
</dbReference>
<sequence>MRSIFVLATFAFVSPVLGAPTVSPLTERGVEDTYIIKIKDGVSQDDFVSALKSGLTHPDSSPKYTYSVFNAIAVTIAIQDLPFVRAMKDVEYIEQDQVVSLPFDKEHRELEDAPPSDGGSCPKPAFDQNGGKGVTVYGIDTGINIKHECFGGRASWGATFGVEKLDEDTHGHGTHTAGTAVCNWYGVARAANIIAVKVLGASGSGQNSDVIAGVDYACKQYEKNGRPSSIITMSLGGGVSDALDEAIKVCASRGMHFTVAAGNDNKDAKDYSPARAPIANTVGAIDSTCTKASFSNFGPVLDIQAPGVDINSAWNLPGNSSMKLSGTSMATPYVAGVLAVALGKYGQMSPEALTSAMKLNAAPSAIGFPSETTNKIAQLW</sequence>
<dbReference type="EMBL" id="CAJMWW010000671">
    <property type="protein sequence ID" value="CAE6482988.1"/>
    <property type="molecule type" value="Genomic_DNA"/>
</dbReference>
<dbReference type="Pfam" id="PF05922">
    <property type="entry name" value="Inhibitor_I9"/>
    <property type="match status" value="1"/>
</dbReference>
<dbReference type="InterPro" id="IPR050131">
    <property type="entry name" value="Peptidase_S8_subtilisin-like"/>
</dbReference>
<dbReference type="SUPFAM" id="SSF52743">
    <property type="entry name" value="Subtilisin-like"/>
    <property type="match status" value="1"/>
</dbReference>
<dbReference type="InterPro" id="IPR034193">
    <property type="entry name" value="PCSK9_ProteinaseK-like"/>
</dbReference>
<dbReference type="Gene3D" id="3.30.70.80">
    <property type="entry name" value="Peptidase S8 propeptide/proteinase inhibitor I9"/>
    <property type="match status" value="1"/>
</dbReference>
<dbReference type="PANTHER" id="PTHR43806:SF11">
    <property type="entry name" value="CEREVISIN-RELATED"/>
    <property type="match status" value="1"/>
</dbReference>
<evidence type="ECO:0000259" key="7">
    <source>
        <dbReference type="Pfam" id="PF00082"/>
    </source>
</evidence>
<evidence type="ECO:0008006" key="11">
    <source>
        <dbReference type="Google" id="ProtNLM"/>
    </source>
</evidence>
<dbReference type="InterPro" id="IPR037045">
    <property type="entry name" value="S8pro/Inhibitor_I9_sf"/>
</dbReference>
<feature type="active site" description="Charge relay system" evidence="5">
    <location>
        <position position="172"/>
    </location>
</feature>
<dbReference type="GO" id="GO:0005615">
    <property type="term" value="C:extracellular space"/>
    <property type="evidence" value="ECO:0007669"/>
    <property type="project" value="TreeGrafter"/>
</dbReference>
<dbReference type="InterPro" id="IPR010259">
    <property type="entry name" value="S8pro/Inhibitor_I9"/>
</dbReference>
<dbReference type="CDD" id="cd04077">
    <property type="entry name" value="Peptidases_S8_PCSK9_ProteinaseK_like"/>
    <property type="match status" value="1"/>
</dbReference>
<dbReference type="SUPFAM" id="SSF54897">
    <property type="entry name" value="Protease propeptides/inhibitors"/>
    <property type="match status" value="1"/>
</dbReference>
<dbReference type="AlphaFoldDB" id="A0A8H3CEW1"/>
<comment type="caution">
    <text evidence="9">The sequence shown here is derived from an EMBL/GenBank/DDBJ whole genome shotgun (WGS) entry which is preliminary data.</text>
</comment>
<dbReference type="GO" id="GO:0006508">
    <property type="term" value="P:proteolysis"/>
    <property type="evidence" value="ECO:0007669"/>
    <property type="project" value="UniProtKB-KW"/>
</dbReference>
<reference evidence="9" key="1">
    <citation type="submission" date="2021-01" db="EMBL/GenBank/DDBJ databases">
        <authorList>
            <person name="Kaushik A."/>
        </authorList>
    </citation>
    <scope>NUCLEOTIDE SEQUENCE</scope>
    <source>
        <strain evidence="9">AG3-T5</strain>
    </source>
</reference>
<feature type="chain" id="PRO_5034469837" description="Cuticle-degrading protease" evidence="6">
    <location>
        <begin position="19"/>
        <end position="380"/>
    </location>
</feature>
<dbReference type="PROSITE" id="PS00138">
    <property type="entry name" value="SUBTILASE_SER"/>
    <property type="match status" value="1"/>
</dbReference>
<evidence type="ECO:0000313" key="9">
    <source>
        <dbReference type="EMBL" id="CAE6482988.1"/>
    </source>
</evidence>
<name>A0A8H3CEW1_9AGAM</name>
<dbReference type="InterPro" id="IPR023828">
    <property type="entry name" value="Peptidase_S8_Ser-AS"/>
</dbReference>
<feature type="active site" description="Charge relay system" evidence="5">
    <location>
        <position position="328"/>
    </location>
</feature>
<evidence type="ECO:0000256" key="6">
    <source>
        <dbReference type="SAM" id="SignalP"/>
    </source>
</evidence>
<evidence type="ECO:0000256" key="2">
    <source>
        <dbReference type="ARBA" id="ARBA00022670"/>
    </source>
</evidence>
<dbReference type="InterPro" id="IPR036852">
    <property type="entry name" value="Peptidase_S8/S53_dom_sf"/>
</dbReference>
<dbReference type="PRINTS" id="PR00723">
    <property type="entry name" value="SUBTILISIN"/>
</dbReference>
<keyword evidence="6" id="KW-0732">Signal</keyword>
<protein>
    <recommendedName>
        <fullName evidence="11">Cuticle-degrading protease</fullName>
    </recommendedName>
</protein>
<evidence type="ECO:0000256" key="3">
    <source>
        <dbReference type="ARBA" id="ARBA00022801"/>
    </source>
</evidence>
<dbReference type="InterPro" id="IPR015500">
    <property type="entry name" value="Peptidase_S8_subtilisin-rel"/>
</dbReference>
<evidence type="ECO:0000259" key="8">
    <source>
        <dbReference type="Pfam" id="PF05922"/>
    </source>
</evidence>
<dbReference type="FunFam" id="3.40.50.200:FF:000007">
    <property type="entry name" value="Subtilisin-like serine protease"/>
    <property type="match status" value="1"/>
</dbReference>
<feature type="domain" description="Inhibitor I9" evidence="8">
    <location>
        <begin position="33"/>
        <end position="101"/>
    </location>
</feature>
<dbReference type="PANTHER" id="PTHR43806">
    <property type="entry name" value="PEPTIDASE S8"/>
    <property type="match status" value="1"/>
</dbReference>
<gene>
    <name evidence="9" type="ORF">RDB_LOCUS213649</name>
</gene>
<keyword evidence="3 5" id="KW-0378">Hydrolase</keyword>
<dbReference type="Proteomes" id="UP000663841">
    <property type="component" value="Unassembled WGS sequence"/>
</dbReference>
<keyword evidence="2 5" id="KW-0645">Protease</keyword>
<evidence type="ECO:0000256" key="1">
    <source>
        <dbReference type="ARBA" id="ARBA00011073"/>
    </source>
</evidence>
<evidence type="ECO:0000256" key="5">
    <source>
        <dbReference type="PROSITE-ProRule" id="PRU01240"/>
    </source>
</evidence>
<dbReference type="Pfam" id="PF00082">
    <property type="entry name" value="Peptidase_S8"/>
    <property type="match status" value="1"/>
</dbReference>